<dbReference type="OrthoDB" id="1106148at2759"/>
<feature type="region of interest" description="Disordered" evidence="1">
    <location>
        <begin position="459"/>
        <end position="492"/>
    </location>
</feature>
<feature type="compositionally biased region" description="Basic and acidic residues" evidence="1">
    <location>
        <begin position="201"/>
        <end position="213"/>
    </location>
</feature>
<accession>A0A812RCD4</accession>
<comment type="caution">
    <text evidence="2">The sequence shown here is derived from an EMBL/GenBank/DDBJ whole genome shotgun (WGS) entry which is preliminary data.</text>
</comment>
<dbReference type="InterPro" id="IPR055304">
    <property type="entry name" value="CHCHD2/10-like"/>
</dbReference>
<proteinExistence type="predicted"/>
<organism evidence="2 3">
    <name type="scientific">Symbiodinium natans</name>
    <dbReference type="NCBI Taxonomy" id="878477"/>
    <lineage>
        <taxon>Eukaryota</taxon>
        <taxon>Sar</taxon>
        <taxon>Alveolata</taxon>
        <taxon>Dinophyceae</taxon>
        <taxon>Suessiales</taxon>
        <taxon>Symbiodiniaceae</taxon>
        <taxon>Symbiodinium</taxon>
    </lineage>
</organism>
<sequence>MTRAAPSNDRGFLSEGRAGSEKGKVLQAYSPLSHLIKAAGEYDESWHGQQHLPEDLAQAKQILARVRGLMCDGAIRLKCIPVDSYLDFIQKELASAINKQVFAGMRNTGPDPNNQGQMQRFASKVQSRSFLMANIGLVSGHFARLIKNGVSCQDHPLRYVPAPMAAAPMPAAGMPQGATAAEEGAEEEDLEEDPEPRTAPSRHEVDQKAPATHQEKVLMEQISFQIKRTRDLTEWIVFKYLPGWGPEQNKLKISGYYPSKHVACRAILEWAGDDWKRRVAAKATSLALVPAQSQQLEATAKEARISASIRKMRSDYLEHLAKFLPQDEVANDPTGELLGQLVEDDHLSLALSRCATESSDVWQETLQMVLKVETDRFVAPWWGKTGYEADFSYEPSLRGTRAAPHASEINSVAEVQELPPPGGELSAVQLEQVRLELAQAPVSTCTATADQMEAEAIATEEPGSQARYGSAAAPKPMAQAPPPAQAAPAPAPATGGGMMSGLMGSMMSGMATGTGMAVANRAVDAVMGPRQTEVVHRHEGAPPAAAAANAAPACQFQQDQLEQCMKSSSNAASCQSYMDALRACQQGQ</sequence>
<feature type="compositionally biased region" description="Pro residues" evidence="1">
    <location>
        <begin position="479"/>
        <end position="491"/>
    </location>
</feature>
<dbReference type="EMBL" id="CAJNDS010002322">
    <property type="protein sequence ID" value="CAE7431076.1"/>
    <property type="molecule type" value="Genomic_DNA"/>
</dbReference>
<feature type="compositionally biased region" description="Low complexity" evidence="1">
    <location>
        <begin position="170"/>
        <end position="182"/>
    </location>
</feature>
<feature type="compositionally biased region" description="Acidic residues" evidence="1">
    <location>
        <begin position="183"/>
        <end position="194"/>
    </location>
</feature>
<reference evidence="2" key="1">
    <citation type="submission" date="2021-02" db="EMBL/GenBank/DDBJ databases">
        <authorList>
            <person name="Dougan E. K."/>
            <person name="Rhodes N."/>
            <person name="Thang M."/>
            <person name="Chan C."/>
        </authorList>
    </citation>
    <scope>NUCLEOTIDE SEQUENCE</scope>
</reference>
<dbReference type="PANTHER" id="PTHR13523">
    <property type="entry name" value="COILED-COIL-HELIX-COILED-COIL-HELIX DOMAIN CONTAINING 2/NUR77"/>
    <property type="match status" value="1"/>
</dbReference>
<protein>
    <submittedName>
        <fullName evidence="2">Uncharacterized protein</fullName>
    </submittedName>
</protein>
<evidence type="ECO:0000313" key="2">
    <source>
        <dbReference type="EMBL" id="CAE7431076.1"/>
    </source>
</evidence>
<gene>
    <name evidence="2" type="ORF">SNAT2548_LOCUS23429</name>
</gene>
<dbReference type="AlphaFoldDB" id="A0A812RCD4"/>
<name>A0A812RCD4_9DINO</name>
<dbReference type="GO" id="GO:0007005">
    <property type="term" value="P:mitochondrion organization"/>
    <property type="evidence" value="ECO:0007669"/>
    <property type="project" value="InterPro"/>
</dbReference>
<evidence type="ECO:0000256" key="1">
    <source>
        <dbReference type="SAM" id="MobiDB-lite"/>
    </source>
</evidence>
<evidence type="ECO:0000313" key="3">
    <source>
        <dbReference type="Proteomes" id="UP000604046"/>
    </source>
</evidence>
<dbReference type="GO" id="GO:0005739">
    <property type="term" value="C:mitochondrion"/>
    <property type="evidence" value="ECO:0007669"/>
    <property type="project" value="TreeGrafter"/>
</dbReference>
<dbReference type="GO" id="GO:0005634">
    <property type="term" value="C:nucleus"/>
    <property type="evidence" value="ECO:0007669"/>
    <property type="project" value="TreeGrafter"/>
</dbReference>
<dbReference type="Proteomes" id="UP000604046">
    <property type="component" value="Unassembled WGS sequence"/>
</dbReference>
<keyword evidence="3" id="KW-1185">Reference proteome</keyword>
<feature type="region of interest" description="Disordered" evidence="1">
    <location>
        <begin position="170"/>
        <end position="213"/>
    </location>
</feature>
<dbReference type="PANTHER" id="PTHR13523:SF2">
    <property type="entry name" value="COILED-COIL-HELIX-COILED-COIL-HELIX DOMAIN CONTAINING 2, ISOFORM A-RELATED"/>
    <property type="match status" value="1"/>
</dbReference>